<evidence type="ECO:0000313" key="2">
    <source>
        <dbReference type="Proteomes" id="UP000017786"/>
    </source>
</evidence>
<dbReference type="HOGENOM" id="CLU_3101107_0_0_11"/>
<name>U5WYR8_MYCKA</name>
<dbReference type="AlphaFoldDB" id="U5WYR8"/>
<organism evidence="1 2">
    <name type="scientific">Mycobacterium kansasii ATCC 12478</name>
    <dbReference type="NCBI Taxonomy" id="557599"/>
    <lineage>
        <taxon>Bacteria</taxon>
        <taxon>Bacillati</taxon>
        <taxon>Actinomycetota</taxon>
        <taxon>Actinomycetes</taxon>
        <taxon>Mycobacteriales</taxon>
        <taxon>Mycobacteriaceae</taxon>
        <taxon>Mycobacterium</taxon>
    </lineage>
</organism>
<proteinExistence type="predicted"/>
<reference evidence="1 2" key="1">
    <citation type="submission" date="2013-10" db="EMBL/GenBank/DDBJ databases">
        <title>Genome sequence of Mycobacterium kansasii.</title>
        <authorList>
            <consortium name="McGill University Mycobacterium genome consortium"/>
            <person name="Veyrier F.J."/>
            <person name="Behr M.A."/>
        </authorList>
    </citation>
    <scope>NUCLEOTIDE SEQUENCE [LARGE SCALE GENOMIC DNA]</scope>
    <source>
        <strain evidence="1 2">ATCC 12478</strain>
    </source>
</reference>
<dbReference type="Proteomes" id="UP000017786">
    <property type="component" value="Chromosome"/>
</dbReference>
<evidence type="ECO:0000313" key="1">
    <source>
        <dbReference type="EMBL" id="AGZ54403.1"/>
    </source>
</evidence>
<dbReference type="EMBL" id="CP006835">
    <property type="protein sequence ID" value="AGZ54403.1"/>
    <property type="molecule type" value="Genomic_DNA"/>
</dbReference>
<accession>U5WYR8</accession>
<gene>
    <name evidence="1" type="ORF">MKAN_22520</name>
</gene>
<sequence length="51" mass="5564">MLIVRIWSTRNRVFVPMISSSGRKTAGWAFVDVGTAVMTLHGIEPGLMTTA</sequence>
<protein>
    <submittedName>
        <fullName evidence="1">Uncharacterized protein</fullName>
    </submittedName>
</protein>
<dbReference type="KEGG" id="mkn:MKAN_22520"/>